<dbReference type="GO" id="GO:0006412">
    <property type="term" value="P:translation"/>
    <property type="evidence" value="ECO:0007669"/>
    <property type="project" value="UniProtKB-UniRule"/>
</dbReference>
<name>A0A1F5JCU5_9BACT</name>
<comment type="similarity">
    <text evidence="1 7 8">Belongs to the universal ribosomal protein uS13 family.</text>
</comment>
<dbReference type="InterPro" id="IPR001892">
    <property type="entry name" value="Ribosomal_uS13"/>
</dbReference>
<keyword evidence="3 7" id="KW-0694">RNA-binding</keyword>
<dbReference type="Gene3D" id="4.10.910.10">
    <property type="entry name" value="30s ribosomal protein s13, domain 2"/>
    <property type="match status" value="1"/>
</dbReference>
<dbReference type="Gene3D" id="1.10.8.50">
    <property type="match status" value="1"/>
</dbReference>
<dbReference type="PIRSF" id="PIRSF002134">
    <property type="entry name" value="Ribosomal_S13"/>
    <property type="match status" value="1"/>
</dbReference>
<feature type="compositionally biased region" description="Basic residues" evidence="9">
    <location>
        <begin position="92"/>
        <end position="115"/>
    </location>
</feature>
<evidence type="ECO:0000256" key="4">
    <source>
        <dbReference type="ARBA" id="ARBA00022980"/>
    </source>
</evidence>
<dbReference type="AlphaFoldDB" id="A0A1F5JCU5"/>
<feature type="region of interest" description="Disordered" evidence="9">
    <location>
        <begin position="92"/>
        <end position="117"/>
    </location>
</feature>
<organism evidence="10 11">
    <name type="scientific">Candidatus Daviesbacteria bacterium RIFCSPHIGHO2_02_FULL_39_12</name>
    <dbReference type="NCBI Taxonomy" id="1797770"/>
    <lineage>
        <taxon>Bacteria</taxon>
        <taxon>Candidatus Daviesiibacteriota</taxon>
    </lineage>
</organism>
<dbReference type="GO" id="GO:0000049">
    <property type="term" value="F:tRNA binding"/>
    <property type="evidence" value="ECO:0007669"/>
    <property type="project" value="UniProtKB-UniRule"/>
</dbReference>
<evidence type="ECO:0000313" key="10">
    <source>
        <dbReference type="EMBL" id="OGE26446.1"/>
    </source>
</evidence>
<dbReference type="InterPro" id="IPR019980">
    <property type="entry name" value="Ribosomal_uS13_bac-type"/>
</dbReference>
<keyword evidence="4 7" id="KW-0689">Ribosomal protein</keyword>
<keyword evidence="2 7" id="KW-0699">rRNA-binding</keyword>
<dbReference type="SUPFAM" id="SSF46946">
    <property type="entry name" value="S13-like H2TH domain"/>
    <property type="match status" value="1"/>
</dbReference>
<dbReference type="PANTHER" id="PTHR10871:SF1">
    <property type="entry name" value="SMALL RIBOSOMAL SUBUNIT PROTEIN US13M"/>
    <property type="match status" value="1"/>
</dbReference>
<evidence type="ECO:0000256" key="1">
    <source>
        <dbReference type="ARBA" id="ARBA00008080"/>
    </source>
</evidence>
<evidence type="ECO:0000256" key="6">
    <source>
        <dbReference type="ARBA" id="ARBA00035166"/>
    </source>
</evidence>
<evidence type="ECO:0000256" key="7">
    <source>
        <dbReference type="HAMAP-Rule" id="MF_01315"/>
    </source>
</evidence>
<dbReference type="PROSITE" id="PS50159">
    <property type="entry name" value="RIBOSOMAL_S13_2"/>
    <property type="match status" value="1"/>
</dbReference>
<comment type="caution">
    <text evidence="10">The sequence shown here is derived from an EMBL/GenBank/DDBJ whole genome shotgun (WGS) entry which is preliminary data.</text>
</comment>
<dbReference type="Pfam" id="PF00416">
    <property type="entry name" value="Ribosomal_S13"/>
    <property type="match status" value="1"/>
</dbReference>
<dbReference type="GO" id="GO:0019843">
    <property type="term" value="F:rRNA binding"/>
    <property type="evidence" value="ECO:0007669"/>
    <property type="project" value="UniProtKB-UniRule"/>
</dbReference>
<dbReference type="HAMAP" id="MF_01315">
    <property type="entry name" value="Ribosomal_uS13"/>
    <property type="match status" value="1"/>
</dbReference>
<evidence type="ECO:0000256" key="8">
    <source>
        <dbReference type="RuleBase" id="RU003830"/>
    </source>
</evidence>
<dbReference type="FunFam" id="1.10.8.50:FF:000001">
    <property type="entry name" value="30S ribosomal protein S13"/>
    <property type="match status" value="1"/>
</dbReference>
<dbReference type="EMBL" id="MFCX01000010">
    <property type="protein sequence ID" value="OGE26446.1"/>
    <property type="molecule type" value="Genomic_DNA"/>
</dbReference>
<protein>
    <recommendedName>
        <fullName evidence="6 7">Small ribosomal subunit protein uS13</fullName>
    </recommendedName>
</protein>
<evidence type="ECO:0000313" key="11">
    <source>
        <dbReference type="Proteomes" id="UP000177042"/>
    </source>
</evidence>
<dbReference type="Proteomes" id="UP000177042">
    <property type="component" value="Unassembled WGS sequence"/>
</dbReference>
<proteinExistence type="inferred from homology"/>
<dbReference type="GO" id="GO:0003735">
    <property type="term" value="F:structural constituent of ribosome"/>
    <property type="evidence" value="ECO:0007669"/>
    <property type="project" value="InterPro"/>
</dbReference>
<sequence>MARIAGVDLPENKRADIGLTAIYGIGRSNVVKIIKDAKVEASKRIKDLTEKEVNSLQKCVERFKVEGDLRQEVEQNIKRLEEIGSYRGLRHRKGLPVRGQRTRSNARTKRGKRKTVGTVRKEIATKIGGPTVGGGKPA</sequence>
<dbReference type="GO" id="GO:0015935">
    <property type="term" value="C:small ribosomal subunit"/>
    <property type="evidence" value="ECO:0007669"/>
    <property type="project" value="TreeGrafter"/>
</dbReference>
<dbReference type="InterPro" id="IPR018269">
    <property type="entry name" value="Ribosomal_uS13_CS"/>
</dbReference>
<evidence type="ECO:0000256" key="5">
    <source>
        <dbReference type="ARBA" id="ARBA00023274"/>
    </source>
</evidence>
<dbReference type="NCBIfam" id="TIGR03631">
    <property type="entry name" value="uS13_bact"/>
    <property type="match status" value="1"/>
</dbReference>
<accession>A0A1F5JCU5</accession>
<keyword evidence="5 7" id="KW-0687">Ribonucleoprotein</keyword>
<dbReference type="InterPro" id="IPR027437">
    <property type="entry name" value="Rbsml_uS13_C"/>
</dbReference>
<evidence type="ECO:0000256" key="2">
    <source>
        <dbReference type="ARBA" id="ARBA00022730"/>
    </source>
</evidence>
<evidence type="ECO:0000256" key="9">
    <source>
        <dbReference type="SAM" id="MobiDB-lite"/>
    </source>
</evidence>
<dbReference type="PANTHER" id="PTHR10871">
    <property type="entry name" value="30S RIBOSOMAL PROTEIN S13/40S RIBOSOMAL PROTEIN S18"/>
    <property type="match status" value="1"/>
</dbReference>
<gene>
    <name evidence="7" type="primary">rpsM</name>
    <name evidence="10" type="ORF">A3C26_03420</name>
</gene>
<dbReference type="GO" id="GO:0005829">
    <property type="term" value="C:cytosol"/>
    <property type="evidence" value="ECO:0007669"/>
    <property type="project" value="TreeGrafter"/>
</dbReference>
<evidence type="ECO:0000256" key="3">
    <source>
        <dbReference type="ARBA" id="ARBA00022884"/>
    </source>
</evidence>
<reference evidence="10 11" key="1">
    <citation type="journal article" date="2016" name="Nat. Commun.">
        <title>Thousands of microbial genomes shed light on interconnected biogeochemical processes in an aquifer system.</title>
        <authorList>
            <person name="Anantharaman K."/>
            <person name="Brown C.T."/>
            <person name="Hug L.A."/>
            <person name="Sharon I."/>
            <person name="Castelle C.J."/>
            <person name="Probst A.J."/>
            <person name="Thomas B.C."/>
            <person name="Singh A."/>
            <person name="Wilkins M.J."/>
            <person name="Karaoz U."/>
            <person name="Brodie E.L."/>
            <person name="Williams K.H."/>
            <person name="Hubbard S.S."/>
            <person name="Banfield J.F."/>
        </authorList>
    </citation>
    <scope>NUCLEOTIDE SEQUENCE [LARGE SCALE GENOMIC DNA]</scope>
</reference>
<dbReference type="InterPro" id="IPR010979">
    <property type="entry name" value="Ribosomal_uS13-like_H2TH"/>
</dbReference>
<comment type="subunit">
    <text evidence="7">Part of the 30S ribosomal subunit. Forms a loose heterodimer with protein S19. Forms two bridges to the 50S subunit in the 70S ribosome.</text>
</comment>
<dbReference type="PROSITE" id="PS00646">
    <property type="entry name" value="RIBOSOMAL_S13_1"/>
    <property type="match status" value="1"/>
</dbReference>
<keyword evidence="7" id="KW-0820">tRNA-binding</keyword>
<comment type="function">
    <text evidence="7">Located at the top of the head of the 30S subunit, it contacts several helices of the 16S rRNA. In the 70S ribosome it contacts the 23S rRNA (bridge B1a) and protein L5 of the 50S subunit (bridge B1b), connecting the 2 subunits; these bridges are implicated in subunit movement. Contacts the tRNAs in the A and P-sites.</text>
</comment>